<dbReference type="PANTHER" id="PTHR33057:SF70">
    <property type="entry name" value="TRANSCRIPTION REPRESSOR-RELATED"/>
    <property type="match status" value="1"/>
</dbReference>
<gene>
    <name evidence="8" type="ORF">K2173_012132</name>
</gene>
<dbReference type="GO" id="GO:0005634">
    <property type="term" value="C:nucleus"/>
    <property type="evidence" value="ECO:0007669"/>
    <property type="project" value="UniProtKB-SubCell"/>
</dbReference>
<evidence type="ECO:0000256" key="1">
    <source>
        <dbReference type="ARBA" id="ARBA00004123"/>
    </source>
</evidence>
<evidence type="ECO:0000313" key="8">
    <source>
        <dbReference type="EMBL" id="KAJ8754743.1"/>
    </source>
</evidence>
<evidence type="ECO:0000256" key="5">
    <source>
        <dbReference type="ARBA" id="ARBA00023242"/>
    </source>
</evidence>
<comment type="subcellular location">
    <subcellularLocation>
        <location evidence="1 6">Nucleus</location>
    </subcellularLocation>
</comment>
<keyword evidence="2 6" id="KW-0678">Repressor</keyword>
<accession>A0AAV8SRZ6</accession>
<evidence type="ECO:0000259" key="7">
    <source>
        <dbReference type="PROSITE" id="PS51754"/>
    </source>
</evidence>
<evidence type="ECO:0000256" key="4">
    <source>
        <dbReference type="ARBA" id="ARBA00023163"/>
    </source>
</evidence>
<keyword evidence="4 6" id="KW-0804">Transcription</keyword>
<dbReference type="InterPro" id="IPR006458">
    <property type="entry name" value="Ovate_C"/>
</dbReference>
<dbReference type="PANTHER" id="PTHR33057">
    <property type="entry name" value="TRANSCRIPTION REPRESSOR OFP7-RELATED"/>
    <property type="match status" value="1"/>
</dbReference>
<feature type="domain" description="OVATE" evidence="7">
    <location>
        <begin position="115"/>
        <end position="174"/>
    </location>
</feature>
<evidence type="ECO:0000256" key="3">
    <source>
        <dbReference type="ARBA" id="ARBA00023015"/>
    </source>
</evidence>
<dbReference type="GO" id="GO:0045892">
    <property type="term" value="P:negative regulation of DNA-templated transcription"/>
    <property type="evidence" value="ECO:0007669"/>
    <property type="project" value="UniProtKB-UniRule"/>
</dbReference>
<dbReference type="NCBIfam" id="TIGR01568">
    <property type="entry name" value="A_thal_3678"/>
    <property type="match status" value="1"/>
</dbReference>
<keyword evidence="3 6" id="KW-0805">Transcription regulation</keyword>
<dbReference type="InterPro" id="IPR038933">
    <property type="entry name" value="Ovate"/>
</dbReference>
<reference evidence="8 9" key="1">
    <citation type="submission" date="2021-09" db="EMBL/GenBank/DDBJ databases">
        <title>Genomic insights and catalytic innovation underlie evolution of tropane alkaloids biosynthesis.</title>
        <authorList>
            <person name="Wang Y.-J."/>
            <person name="Tian T."/>
            <person name="Huang J.-P."/>
            <person name="Huang S.-X."/>
        </authorList>
    </citation>
    <scope>NUCLEOTIDE SEQUENCE [LARGE SCALE GENOMIC DNA]</scope>
    <source>
        <strain evidence="8">KIB-2018</strain>
        <tissue evidence="8">Leaf</tissue>
    </source>
</reference>
<dbReference type="EMBL" id="JAIWQS010000009">
    <property type="protein sequence ID" value="KAJ8754743.1"/>
    <property type="molecule type" value="Genomic_DNA"/>
</dbReference>
<evidence type="ECO:0000256" key="6">
    <source>
        <dbReference type="RuleBase" id="RU367028"/>
    </source>
</evidence>
<keyword evidence="9" id="KW-1185">Reference proteome</keyword>
<evidence type="ECO:0000256" key="2">
    <source>
        <dbReference type="ARBA" id="ARBA00022491"/>
    </source>
</evidence>
<name>A0AAV8SRZ6_9ROSI</name>
<evidence type="ECO:0000313" key="9">
    <source>
        <dbReference type="Proteomes" id="UP001159364"/>
    </source>
</evidence>
<dbReference type="Pfam" id="PF04844">
    <property type="entry name" value="Ovate"/>
    <property type="match status" value="1"/>
</dbReference>
<dbReference type="PROSITE" id="PS51754">
    <property type="entry name" value="OVATE"/>
    <property type="match status" value="1"/>
</dbReference>
<keyword evidence="5 6" id="KW-0539">Nucleus</keyword>
<dbReference type="Proteomes" id="UP001159364">
    <property type="component" value="Linkage Group LG09"/>
</dbReference>
<comment type="caution">
    <text evidence="8">The sequence shown here is derived from an EMBL/GenBank/DDBJ whole genome shotgun (WGS) entry which is preliminary data.</text>
</comment>
<sequence>MMSTNKKKLILNTVSVDLGCGSCKKPRLLSRIFHPKPKPRSKATPMYQKHSNLYYCYNSSSTSSKTNPSPATDYDTATTFSPAMDTPPAGQFWDSSKCSGTVRGFGRVGGESVAVEKDSDDPYLDFRHSMLQMILENEIYSKDDLRELLNCFLQLNSPYHHGIIVRAFTEIWNGVFSVKAAPGSDKPHYYGC</sequence>
<proteinExistence type="predicted"/>
<protein>
    <recommendedName>
        <fullName evidence="6">Transcription repressor</fullName>
    </recommendedName>
    <alternativeName>
        <fullName evidence="6">Ovate family protein</fullName>
    </alternativeName>
</protein>
<organism evidence="8 9">
    <name type="scientific">Erythroxylum novogranatense</name>
    <dbReference type="NCBI Taxonomy" id="1862640"/>
    <lineage>
        <taxon>Eukaryota</taxon>
        <taxon>Viridiplantae</taxon>
        <taxon>Streptophyta</taxon>
        <taxon>Embryophyta</taxon>
        <taxon>Tracheophyta</taxon>
        <taxon>Spermatophyta</taxon>
        <taxon>Magnoliopsida</taxon>
        <taxon>eudicotyledons</taxon>
        <taxon>Gunneridae</taxon>
        <taxon>Pentapetalae</taxon>
        <taxon>rosids</taxon>
        <taxon>fabids</taxon>
        <taxon>Malpighiales</taxon>
        <taxon>Erythroxylaceae</taxon>
        <taxon>Erythroxylum</taxon>
    </lineage>
</organism>
<comment type="function">
    <text evidence="6">Transcriptional repressor that regulates multiple aspects of plant growth and development.</text>
</comment>
<dbReference type="AlphaFoldDB" id="A0AAV8SRZ6"/>